<accession>A0A0K0KVJ5</accession>
<feature type="region of interest" description="Disordered" evidence="1">
    <location>
        <begin position="625"/>
        <end position="658"/>
    </location>
</feature>
<feature type="region of interest" description="Disordered" evidence="1">
    <location>
        <begin position="113"/>
        <end position="141"/>
    </location>
</feature>
<dbReference type="KEGG" id="vg:26640215"/>
<dbReference type="OrthoDB" id="4361at10239"/>
<dbReference type="RefSeq" id="YP_009213671.1">
    <property type="nucleotide sequence ID" value="NC_028955.1"/>
</dbReference>
<feature type="region of interest" description="Disordered" evidence="1">
    <location>
        <begin position="892"/>
        <end position="949"/>
    </location>
</feature>
<evidence type="ECO:0000313" key="3">
    <source>
        <dbReference type="Proteomes" id="UP000207741"/>
    </source>
</evidence>
<dbReference type="Proteomes" id="UP000207741">
    <property type="component" value="Segment"/>
</dbReference>
<keyword evidence="3" id="KW-1185">Reference proteome</keyword>
<feature type="compositionally biased region" description="Basic and acidic residues" evidence="1">
    <location>
        <begin position="714"/>
        <end position="723"/>
    </location>
</feature>
<organism evidence="2 3">
    <name type="scientific">Prochlorococcus phage P-TIM68</name>
    <dbReference type="NCBI Taxonomy" id="1542477"/>
    <lineage>
        <taxon>Viruses</taxon>
        <taxon>Duplodnaviria</taxon>
        <taxon>Heunggongvirae</taxon>
        <taxon>Uroviricota</taxon>
        <taxon>Caudoviricetes</taxon>
        <taxon>Pantevenvirales</taxon>
        <taxon>Kyanoviridae</taxon>
        <taxon>Haifavirus</taxon>
        <taxon>Haifavirus tim68</taxon>
    </lineage>
</organism>
<evidence type="ECO:0000256" key="1">
    <source>
        <dbReference type="SAM" id="MobiDB-lite"/>
    </source>
</evidence>
<feature type="region of interest" description="Disordered" evidence="1">
    <location>
        <begin position="156"/>
        <end position="179"/>
    </location>
</feature>
<dbReference type="GeneID" id="26640215"/>
<feature type="region of interest" description="Disordered" evidence="1">
    <location>
        <begin position="665"/>
        <end position="684"/>
    </location>
</feature>
<feature type="compositionally biased region" description="Basic and acidic residues" evidence="1">
    <location>
        <begin position="892"/>
        <end position="902"/>
    </location>
</feature>
<proteinExistence type="predicted"/>
<reference evidence="3" key="1">
    <citation type="submission" date="2014-08" db="EMBL/GenBank/DDBJ databases">
        <authorList>
            <person name="Edwards T."/>
        </authorList>
    </citation>
    <scope>NUCLEOTIDE SEQUENCE [LARGE SCALE GENOMIC DNA]</scope>
</reference>
<dbReference type="EMBL" id="KM359505">
    <property type="protein sequence ID" value="AIR93496.1"/>
    <property type="molecule type" value="Genomic_DNA"/>
</dbReference>
<evidence type="ECO:0000313" key="2">
    <source>
        <dbReference type="EMBL" id="AIR93496.1"/>
    </source>
</evidence>
<sequence>MINPLNELSDIYLGQISEADNSPEAVKGRVMQHVRAIRYRARKEGDQLTKAYNDYMASQSVPATEKQMVKERLGLTGGQQHQEGLAYGLSKGSGQPSGAMKKYLDNAKKLKDADIKKKKTGNPAFDDPSHHSNRKTRTEAKVDKRKVFGVGFDRNKRRFGKEGQFDPRGSGPRGQDPSEAATLAVKREMEHKKRRGVKTGSVAYQPSGSMKEGVLVNVAKGVESGVKKFNKFDDRVTKAATKKVGKVAKKVGMAAVRGTAGAVGGAVKGAFQGAKKGIKKGMREDYSDWRVDLSEYSGSMPMSKPKKLSDTEKEVTEKKVNNKVIVNPLQGQAESLAVELGGQLLEACEVFQMMEVGVDQVQLLEVKDRKGKGSGTKDACYHKVKSRYSVWPSAYASGALVKCRRVGAANWGNSTKKEDIQWKDREYHSGAGESTFLSDSQGNVVYEIVDVIVPAHTDPVAEEKKIPKNVKGIAKELDKAVELHASQAKRLRKAGVSEEKKSMVKVKLNPSKKIGVKVTDIGPGGKEVVRKNTMDEDYETKKRAEIMGALKKRDLKQKVKEKIAADIIKRKGDTSKSDDRYAYESVEVVNEGPIGALAGGVLGGAVGGPAGALAGAALGSKVDVLGGGKKKTKPTPAPKPTPKPTPTVDVEKEKEKKRARLSKMMKKEMGEAYGGKGSSRQARLKSIHPPTAQAAIKNIPSETDRGAGSKAKRRAEAMKKEEVEKIDEVSKGTLGNYVRKATQDLRNQSAVAGAETYAGRSFDIKGKYKPSKIADKRQKGIGKAMDRLAKEETNLDEKCWPGYEKKGMKTMFGKRYPNCVKKKAKTEEVEFQEKLNLKKADMGDVVKDFYKSDAPQFKGRSKKKRREMAIAAKLTAERGKLPEEVVTELNRYEKEKGTDTKTGKPVTKGGTAKNDKAFQSVMKKFGKQRMGANQPKKVKGAKSTEGTGRITKMVAQKKAQQASNKAFASRAKKAGYKNPQDYANVVARYGSEKSYNNPNKYGGLGS</sequence>
<name>A0A0K0KVJ5_9CAUD</name>
<protein>
    <submittedName>
        <fullName evidence="2">Uncharacterized protein</fullName>
    </submittedName>
</protein>
<feature type="region of interest" description="Disordered" evidence="1">
    <location>
        <begin position="692"/>
        <end position="723"/>
    </location>
</feature>
<feature type="compositionally biased region" description="Low complexity" evidence="1">
    <location>
        <begin position="903"/>
        <end position="912"/>
    </location>
</feature>
<feature type="compositionally biased region" description="Pro residues" evidence="1">
    <location>
        <begin position="635"/>
        <end position="645"/>
    </location>
</feature>